<feature type="compositionally biased region" description="Acidic residues" evidence="2">
    <location>
        <begin position="264"/>
        <end position="277"/>
    </location>
</feature>
<evidence type="ECO:0000256" key="2">
    <source>
        <dbReference type="SAM" id="MobiDB-lite"/>
    </source>
</evidence>
<feature type="region of interest" description="Disordered" evidence="2">
    <location>
        <begin position="102"/>
        <end position="157"/>
    </location>
</feature>
<dbReference type="PANTHER" id="PTHR34409:SF1">
    <property type="entry name" value="MYB-LIKE DOMAIN-CONTAINING PROTEIN"/>
    <property type="match status" value="1"/>
</dbReference>
<feature type="compositionally biased region" description="Low complexity" evidence="2">
    <location>
        <begin position="54"/>
        <end position="65"/>
    </location>
</feature>
<dbReference type="InterPro" id="IPR049203">
    <property type="entry name" value="DUF6818"/>
</dbReference>
<feature type="compositionally biased region" description="Polar residues" evidence="2">
    <location>
        <begin position="40"/>
        <end position="50"/>
    </location>
</feature>
<feature type="domain" description="DUF6818" evidence="3">
    <location>
        <begin position="192"/>
        <end position="271"/>
    </location>
</feature>
<accession>A0A4Y7SIW0</accession>
<keyword evidence="5" id="KW-1185">Reference proteome</keyword>
<feature type="region of interest" description="Disordered" evidence="2">
    <location>
        <begin position="260"/>
        <end position="291"/>
    </location>
</feature>
<comment type="caution">
    <text evidence="4">The sequence shown here is derived from an EMBL/GenBank/DDBJ whole genome shotgun (WGS) entry which is preliminary data.</text>
</comment>
<feature type="compositionally biased region" description="Polar residues" evidence="2">
    <location>
        <begin position="1"/>
        <end position="16"/>
    </location>
</feature>
<dbReference type="OrthoDB" id="99432at2759"/>
<dbReference type="EMBL" id="QPFP01000106">
    <property type="protein sequence ID" value="TEB21608.1"/>
    <property type="molecule type" value="Genomic_DNA"/>
</dbReference>
<organism evidence="4 5">
    <name type="scientific">Coprinellus micaceus</name>
    <name type="common">Glistening ink-cap mushroom</name>
    <name type="synonym">Coprinus micaceus</name>
    <dbReference type="NCBI Taxonomy" id="71717"/>
    <lineage>
        <taxon>Eukaryota</taxon>
        <taxon>Fungi</taxon>
        <taxon>Dikarya</taxon>
        <taxon>Basidiomycota</taxon>
        <taxon>Agaricomycotina</taxon>
        <taxon>Agaricomycetes</taxon>
        <taxon>Agaricomycetidae</taxon>
        <taxon>Agaricales</taxon>
        <taxon>Agaricineae</taxon>
        <taxon>Psathyrellaceae</taxon>
        <taxon>Coprinellus</taxon>
    </lineage>
</organism>
<evidence type="ECO:0000313" key="4">
    <source>
        <dbReference type="EMBL" id="TEB21608.1"/>
    </source>
</evidence>
<dbReference type="AlphaFoldDB" id="A0A4Y7SIW0"/>
<name>A0A4Y7SIW0_COPMI</name>
<proteinExistence type="predicted"/>
<dbReference type="PANTHER" id="PTHR34409">
    <property type="entry name" value="SET DOMAIN-CONTAINING PROTEIN"/>
    <property type="match status" value="1"/>
</dbReference>
<dbReference type="Proteomes" id="UP000298030">
    <property type="component" value="Unassembled WGS sequence"/>
</dbReference>
<evidence type="ECO:0000259" key="3">
    <source>
        <dbReference type="Pfam" id="PF20681"/>
    </source>
</evidence>
<feature type="region of interest" description="Disordered" evidence="2">
    <location>
        <begin position="1"/>
        <end position="69"/>
    </location>
</feature>
<dbReference type="STRING" id="71717.A0A4Y7SIW0"/>
<protein>
    <recommendedName>
        <fullName evidence="3">DUF6818 domain-containing protein</fullName>
    </recommendedName>
</protein>
<reference evidence="4 5" key="1">
    <citation type="journal article" date="2019" name="Nat. Ecol. Evol.">
        <title>Megaphylogeny resolves global patterns of mushroom evolution.</title>
        <authorList>
            <person name="Varga T."/>
            <person name="Krizsan K."/>
            <person name="Foldi C."/>
            <person name="Dima B."/>
            <person name="Sanchez-Garcia M."/>
            <person name="Sanchez-Ramirez S."/>
            <person name="Szollosi G.J."/>
            <person name="Szarkandi J.G."/>
            <person name="Papp V."/>
            <person name="Albert L."/>
            <person name="Andreopoulos W."/>
            <person name="Angelini C."/>
            <person name="Antonin V."/>
            <person name="Barry K.W."/>
            <person name="Bougher N.L."/>
            <person name="Buchanan P."/>
            <person name="Buyck B."/>
            <person name="Bense V."/>
            <person name="Catcheside P."/>
            <person name="Chovatia M."/>
            <person name="Cooper J."/>
            <person name="Damon W."/>
            <person name="Desjardin D."/>
            <person name="Finy P."/>
            <person name="Geml J."/>
            <person name="Haridas S."/>
            <person name="Hughes K."/>
            <person name="Justo A."/>
            <person name="Karasinski D."/>
            <person name="Kautmanova I."/>
            <person name="Kiss B."/>
            <person name="Kocsube S."/>
            <person name="Kotiranta H."/>
            <person name="LaButti K.M."/>
            <person name="Lechner B.E."/>
            <person name="Liimatainen K."/>
            <person name="Lipzen A."/>
            <person name="Lukacs Z."/>
            <person name="Mihaltcheva S."/>
            <person name="Morgado L.N."/>
            <person name="Niskanen T."/>
            <person name="Noordeloos M.E."/>
            <person name="Ohm R.A."/>
            <person name="Ortiz-Santana B."/>
            <person name="Ovrebo C."/>
            <person name="Racz N."/>
            <person name="Riley R."/>
            <person name="Savchenko A."/>
            <person name="Shiryaev A."/>
            <person name="Soop K."/>
            <person name="Spirin V."/>
            <person name="Szebenyi C."/>
            <person name="Tomsovsky M."/>
            <person name="Tulloss R.E."/>
            <person name="Uehling J."/>
            <person name="Grigoriev I.V."/>
            <person name="Vagvolgyi C."/>
            <person name="Papp T."/>
            <person name="Martin F.M."/>
            <person name="Miettinen O."/>
            <person name="Hibbett D.S."/>
            <person name="Nagy L.G."/>
        </authorList>
    </citation>
    <scope>NUCLEOTIDE SEQUENCE [LARGE SCALE GENOMIC DNA]</scope>
    <source>
        <strain evidence="4 5">FP101781</strain>
    </source>
</reference>
<evidence type="ECO:0000313" key="5">
    <source>
        <dbReference type="Proteomes" id="UP000298030"/>
    </source>
</evidence>
<sequence>MSNHPAYSRPPSQSWGQPAGDTQFAQLPPISNILPGANHGNFSFDPNTMGASGGSQYPSYPSGSQRRMEEVPQYVLSTPLPDDEDSDFPTTLQLLNTVARPAAKTGGSCHAALPTQARSKGKQRAVSPGLDPKTKTSKTTKTDAKGQGVKRKRPSQAVTIEVKKQKGRAPGTSNYTEVDIDALCDTVEEHLPLGGKAWNTVGDDYNEWALENGRPERTVKSLEAKFKQLAKTKKPTGDAEVPEHVMRAWEIEDLINEKAGTRDLDDEDLADANDDSDHDALSVSSNNSDSDACVKPVTLVKKSTAIKSKVKKELAPVVGRAANDRIRPTRPTGRGRNEEFMANLNKALDPTAAAERSEARSLRTLQASQIFDLSAQLREAKTLIENFRVQLTAAERRATDAERKADRLENRLEMLSYLDRAFPPS</sequence>
<evidence type="ECO:0000256" key="1">
    <source>
        <dbReference type="SAM" id="Coils"/>
    </source>
</evidence>
<feature type="coiled-coil region" evidence="1">
    <location>
        <begin position="377"/>
        <end position="418"/>
    </location>
</feature>
<keyword evidence="1" id="KW-0175">Coiled coil</keyword>
<dbReference type="Pfam" id="PF20681">
    <property type="entry name" value="DUF6818"/>
    <property type="match status" value="1"/>
</dbReference>
<gene>
    <name evidence="4" type="ORF">FA13DRAFT_1716708</name>
</gene>